<evidence type="ECO:0000313" key="2">
    <source>
        <dbReference type="EMBL" id="MQM06530.1"/>
    </source>
</evidence>
<accession>A0A843WVI7</accession>
<protein>
    <recommendedName>
        <fullName evidence="4">Secreted protein</fullName>
    </recommendedName>
</protein>
<feature type="signal peptide" evidence="1">
    <location>
        <begin position="1"/>
        <end position="18"/>
    </location>
</feature>
<reference evidence="2" key="1">
    <citation type="submission" date="2017-07" db="EMBL/GenBank/DDBJ databases">
        <title>Taro Niue Genome Assembly and Annotation.</title>
        <authorList>
            <person name="Atibalentja N."/>
            <person name="Keating K."/>
            <person name="Fields C.J."/>
        </authorList>
    </citation>
    <scope>NUCLEOTIDE SEQUENCE</scope>
    <source>
        <strain evidence="2">Niue_2</strain>
        <tissue evidence="2">Leaf</tissue>
    </source>
</reference>
<evidence type="ECO:0000313" key="3">
    <source>
        <dbReference type="Proteomes" id="UP000652761"/>
    </source>
</evidence>
<keyword evidence="3" id="KW-1185">Reference proteome</keyword>
<comment type="caution">
    <text evidence="2">The sequence shown here is derived from an EMBL/GenBank/DDBJ whole genome shotgun (WGS) entry which is preliminary data.</text>
</comment>
<dbReference type="EMBL" id="NMUH01003650">
    <property type="protein sequence ID" value="MQM06530.1"/>
    <property type="molecule type" value="Genomic_DNA"/>
</dbReference>
<organism evidence="2 3">
    <name type="scientific">Colocasia esculenta</name>
    <name type="common">Wild taro</name>
    <name type="synonym">Arum esculentum</name>
    <dbReference type="NCBI Taxonomy" id="4460"/>
    <lineage>
        <taxon>Eukaryota</taxon>
        <taxon>Viridiplantae</taxon>
        <taxon>Streptophyta</taxon>
        <taxon>Embryophyta</taxon>
        <taxon>Tracheophyta</taxon>
        <taxon>Spermatophyta</taxon>
        <taxon>Magnoliopsida</taxon>
        <taxon>Liliopsida</taxon>
        <taxon>Araceae</taxon>
        <taxon>Aroideae</taxon>
        <taxon>Colocasieae</taxon>
        <taxon>Colocasia</taxon>
    </lineage>
</organism>
<feature type="chain" id="PRO_5032697722" description="Secreted protein" evidence="1">
    <location>
        <begin position="19"/>
        <end position="81"/>
    </location>
</feature>
<sequence length="81" mass="8251">MSHFLGLCRLALWAVCSGFHFAGSLGLFEVIAYLTGLNSNPSGSSDPSVAARPSGVPGGGLGGRVVTVVSELRGPTRFVMG</sequence>
<evidence type="ECO:0000256" key="1">
    <source>
        <dbReference type="SAM" id="SignalP"/>
    </source>
</evidence>
<gene>
    <name evidence="2" type="ORF">Taro_039354</name>
</gene>
<evidence type="ECO:0008006" key="4">
    <source>
        <dbReference type="Google" id="ProtNLM"/>
    </source>
</evidence>
<keyword evidence="1" id="KW-0732">Signal</keyword>
<dbReference type="Proteomes" id="UP000652761">
    <property type="component" value="Unassembled WGS sequence"/>
</dbReference>
<dbReference type="AlphaFoldDB" id="A0A843WVI7"/>
<proteinExistence type="predicted"/>
<name>A0A843WVI7_COLES</name>